<keyword evidence="2" id="KW-1185">Reference proteome</keyword>
<evidence type="ECO:0000313" key="1">
    <source>
        <dbReference type="EMBL" id="AQS85314.1"/>
    </source>
</evidence>
<proteinExistence type="predicted"/>
<dbReference type="KEGG" id="aace:A0U92_11515"/>
<name>A0A1U9KHM4_ACEAC</name>
<reference evidence="1 2" key="1">
    <citation type="submission" date="2016-03" db="EMBL/GenBank/DDBJ databases">
        <title>Acetic acid bacteria sequencing.</title>
        <authorList>
            <person name="Brandt J."/>
            <person name="Jakob F."/>
            <person name="Vogel R.F."/>
        </authorList>
    </citation>
    <scope>NUCLEOTIDE SEQUENCE [LARGE SCALE GENOMIC DNA]</scope>
    <source>
        <strain evidence="1 2">TMW2.1153</strain>
    </source>
</reference>
<dbReference type="AlphaFoldDB" id="A0A1U9KHM4"/>
<evidence type="ECO:0000313" key="2">
    <source>
        <dbReference type="Proteomes" id="UP000188937"/>
    </source>
</evidence>
<gene>
    <name evidence="1" type="ORF">A0U92_11515</name>
</gene>
<dbReference type="OrthoDB" id="8449790at2"/>
<accession>A0A1U9KHM4</accession>
<dbReference type="Proteomes" id="UP000188937">
    <property type="component" value="Chromosome"/>
</dbReference>
<organism evidence="1 2">
    <name type="scientific">Acetobacter aceti</name>
    <dbReference type="NCBI Taxonomy" id="435"/>
    <lineage>
        <taxon>Bacteria</taxon>
        <taxon>Pseudomonadati</taxon>
        <taxon>Pseudomonadota</taxon>
        <taxon>Alphaproteobacteria</taxon>
        <taxon>Acetobacterales</taxon>
        <taxon>Acetobacteraceae</taxon>
        <taxon>Acetobacter</taxon>
        <taxon>Acetobacter subgen. Acetobacter</taxon>
    </lineage>
</organism>
<sequence>MQSKTSGNTPPSRELIDIRNLTDAQFLSLGLPTLVYVRKGSLLGQESFAIYAANGELMGTTEDSEMVRSAIDEHALVATLLH</sequence>
<dbReference type="RefSeq" id="WP_077813367.1">
    <property type="nucleotide sequence ID" value="NZ_CP014692.1"/>
</dbReference>
<evidence type="ECO:0008006" key="3">
    <source>
        <dbReference type="Google" id="ProtNLM"/>
    </source>
</evidence>
<dbReference type="EMBL" id="CP014692">
    <property type="protein sequence ID" value="AQS85314.1"/>
    <property type="molecule type" value="Genomic_DNA"/>
</dbReference>
<protein>
    <recommendedName>
        <fullName evidence="3">DUF1150 domain-containing protein</fullName>
    </recommendedName>
</protein>